<proteinExistence type="predicted"/>
<evidence type="ECO:0000313" key="2">
    <source>
        <dbReference type="Proteomes" id="UP000828048"/>
    </source>
</evidence>
<keyword evidence="2" id="KW-1185">Reference proteome</keyword>
<evidence type="ECO:0000313" key="1">
    <source>
        <dbReference type="EMBL" id="KAH7865259.1"/>
    </source>
</evidence>
<dbReference type="Proteomes" id="UP000828048">
    <property type="component" value="Chromosome 9"/>
</dbReference>
<comment type="caution">
    <text evidence="1">The sequence shown here is derived from an EMBL/GenBank/DDBJ whole genome shotgun (WGS) entry which is preliminary data.</text>
</comment>
<accession>A0ACB7ZIB4</accession>
<protein>
    <submittedName>
        <fullName evidence="1">Uncharacterized protein</fullName>
    </submittedName>
</protein>
<sequence>MNQSGLLELDLSNNQISGAIPNWIWNVSGGDQVYMNLSCNLLVGFQPEFSIPVIDFLDLHSNQLQGEIPIPESANYLDYSRNSFSSSIPAEIGNKIACVNFLSLSDNMLSGPIPPSICNGFTLYVLDLSNNKFSGIIPKCLIDASIIYLAVLNLHNNNLTGTGKTYTLGRLGKDDASESGIMNAISYVQECDLICAISSVREANEKQMCNVECALDGSNFVEENGEWEDDFGT</sequence>
<dbReference type="EMBL" id="CM037159">
    <property type="protein sequence ID" value="KAH7865259.1"/>
    <property type="molecule type" value="Genomic_DNA"/>
</dbReference>
<reference evidence="1 2" key="1">
    <citation type="journal article" date="2021" name="Hortic Res">
        <title>High-quality reference genome and annotation aids understanding of berry development for evergreen blueberry (Vaccinium darrowii).</title>
        <authorList>
            <person name="Yu J."/>
            <person name="Hulse-Kemp A.M."/>
            <person name="Babiker E."/>
            <person name="Staton M."/>
        </authorList>
    </citation>
    <scope>NUCLEOTIDE SEQUENCE [LARGE SCALE GENOMIC DNA]</scope>
    <source>
        <strain evidence="2">cv. NJ 8807/NJ 8810</strain>
        <tissue evidence="1">Young leaf</tissue>
    </source>
</reference>
<name>A0ACB7ZIB4_9ERIC</name>
<organism evidence="1 2">
    <name type="scientific">Vaccinium darrowii</name>
    <dbReference type="NCBI Taxonomy" id="229202"/>
    <lineage>
        <taxon>Eukaryota</taxon>
        <taxon>Viridiplantae</taxon>
        <taxon>Streptophyta</taxon>
        <taxon>Embryophyta</taxon>
        <taxon>Tracheophyta</taxon>
        <taxon>Spermatophyta</taxon>
        <taxon>Magnoliopsida</taxon>
        <taxon>eudicotyledons</taxon>
        <taxon>Gunneridae</taxon>
        <taxon>Pentapetalae</taxon>
        <taxon>asterids</taxon>
        <taxon>Ericales</taxon>
        <taxon>Ericaceae</taxon>
        <taxon>Vaccinioideae</taxon>
        <taxon>Vaccinieae</taxon>
        <taxon>Vaccinium</taxon>
    </lineage>
</organism>
<gene>
    <name evidence="1" type="ORF">Vadar_004301</name>
</gene>